<dbReference type="AlphaFoldDB" id="H3ATA7"/>
<reference evidence="10" key="3">
    <citation type="submission" date="2025-09" db="UniProtKB">
        <authorList>
            <consortium name="Ensembl"/>
        </authorList>
    </citation>
    <scope>IDENTIFICATION</scope>
</reference>
<dbReference type="InterPro" id="IPR036860">
    <property type="entry name" value="SH2_dom_sf"/>
</dbReference>
<name>H3ATA7_LATCH</name>
<dbReference type="KEGG" id="lcm:102360670"/>
<dbReference type="STRING" id="7897.ENSLACP00000012878"/>
<dbReference type="InterPro" id="IPR036036">
    <property type="entry name" value="SOCS_box-like_dom_sf"/>
</dbReference>
<dbReference type="UniPathway" id="UPA00143"/>
<dbReference type="SUPFAM" id="SSF158235">
    <property type="entry name" value="SOCS box-like"/>
    <property type="match status" value="1"/>
</dbReference>
<feature type="domain" description="SH2" evidence="8">
    <location>
        <begin position="55"/>
        <end position="166"/>
    </location>
</feature>
<evidence type="ECO:0000313" key="11">
    <source>
        <dbReference type="Proteomes" id="UP000008672"/>
    </source>
</evidence>
<dbReference type="Pfam" id="PF00017">
    <property type="entry name" value="SH2"/>
    <property type="match status" value="1"/>
</dbReference>
<evidence type="ECO:0000256" key="1">
    <source>
        <dbReference type="ARBA" id="ARBA00004906"/>
    </source>
</evidence>
<sequence length="209" mass="22897">MVPLSGSFLCCCSSFLAMSLPPPPAPTNASYHYKAFSGEYQRVEGALERLEASGYYWGALSGSEAKQLLTSQAVGTFLIRDSSDHHHLFTLSVRTEAGITNLRIKQKGCTFYLETDSRAKQPPTFECVVRLVCHYMRLTAEGSAGRNLCRIEGKETVVPLTLTRPLLSKVTTLQHLCRNAVLRNVCPEGAGGGVEDLPVPRLLRNALKP</sequence>
<dbReference type="HOGENOM" id="CLU_079452_3_0_1"/>
<feature type="signal peptide" evidence="7">
    <location>
        <begin position="1"/>
        <end position="19"/>
    </location>
</feature>
<dbReference type="SMART" id="SM00252">
    <property type="entry name" value="SH2"/>
    <property type="match status" value="1"/>
</dbReference>
<dbReference type="Bgee" id="ENSLACG00000011338">
    <property type="expression patterns" value="Expressed in post-anal tail muscle"/>
</dbReference>
<gene>
    <name evidence="10" type="primary">LOC102360670</name>
</gene>
<reference evidence="11" key="1">
    <citation type="submission" date="2011-08" db="EMBL/GenBank/DDBJ databases">
        <title>The draft genome of Latimeria chalumnae.</title>
        <authorList>
            <person name="Di Palma F."/>
            <person name="Alfoldi J."/>
            <person name="Johnson J."/>
            <person name="Berlin A."/>
            <person name="Gnerre S."/>
            <person name="Jaffe D."/>
            <person name="MacCallum I."/>
            <person name="Young S."/>
            <person name="Walker B.J."/>
            <person name="Lander E."/>
            <person name="Lindblad-Toh K."/>
        </authorList>
    </citation>
    <scope>NUCLEOTIDE SEQUENCE [LARGE SCALE GENOMIC DNA]</scope>
    <source>
        <strain evidence="11">Wild caught</strain>
    </source>
</reference>
<dbReference type="InterPro" id="IPR000980">
    <property type="entry name" value="SH2"/>
</dbReference>
<dbReference type="Ensembl" id="ENSLACT00000012972.1">
    <property type="protein sequence ID" value="ENSLACP00000012878.1"/>
    <property type="gene ID" value="ENSLACG00000011338.1"/>
</dbReference>
<evidence type="ECO:0000256" key="6">
    <source>
        <dbReference type="PROSITE-ProRule" id="PRU00191"/>
    </source>
</evidence>
<dbReference type="GO" id="GO:0046854">
    <property type="term" value="P:phosphatidylinositol phosphate biosynthetic process"/>
    <property type="evidence" value="ECO:0007669"/>
    <property type="project" value="TreeGrafter"/>
</dbReference>
<proteinExistence type="predicted"/>
<feature type="domain" description="SOCS box" evidence="9">
    <location>
        <begin position="161"/>
        <end position="209"/>
    </location>
</feature>
<evidence type="ECO:0000256" key="7">
    <source>
        <dbReference type="SAM" id="SignalP"/>
    </source>
</evidence>
<dbReference type="EMBL" id="AFYH01113324">
    <property type="status" value="NOT_ANNOTATED_CDS"/>
    <property type="molecule type" value="Genomic_DNA"/>
</dbReference>
<protein>
    <submittedName>
        <fullName evidence="10">Suppressor of cytokine signaling 3a</fullName>
    </submittedName>
</protein>
<evidence type="ECO:0000259" key="9">
    <source>
        <dbReference type="PROSITE" id="PS50225"/>
    </source>
</evidence>
<dbReference type="GO" id="GO:0005942">
    <property type="term" value="C:phosphatidylinositol 3-kinase complex"/>
    <property type="evidence" value="ECO:0007669"/>
    <property type="project" value="TreeGrafter"/>
</dbReference>
<evidence type="ECO:0000313" key="10">
    <source>
        <dbReference type="Ensembl" id="ENSLACP00000012878.1"/>
    </source>
</evidence>
<comment type="pathway">
    <text evidence="1">Protein modification; protein ubiquitination.</text>
</comment>
<feature type="chain" id="PRO_5003579891" evidence="7">
    <location>
        <begin position="20"/>
        <end position="209"/>
    </location>
</feature>
<organism evidence="10 11">
    <name type="scientific">Latimeria chalumnae</name>
    <name type="common">Coelacanth</name>
    <dbReference type="NCBI Taxonomy" id="7897"/>
    <lineage>
        <taxon>Eukaryota</taxon>
        <taxon>Metazoa</taxon>
        <taxon>Chordata</taxon>
        <taxon>Craniata</taxon>
        <taxon>Vertebrata</taxon>
        <taxon>Euteleostomi</taxon>
        <taxon>Coelacanthiformes</taxon>
        <taxon>Coelacanthidae</taxon>
        <taxon>Latimeria</taxon>
    </lineage>
</organism>
<dbReference type="PROSITE" id="PS50225">
    <property type="entry name" value="SOCS"/>
    <property type="match status" value="1"/>
</dbReference>
<evidence type="ECO:0000256" key="3">
    <source>
        <dbReference type="ARBA" id="ARBA00022700"/>
    </source>
</evidence>
<dbReference type="eggNOG" id="KOG4566">
    <property type="taxonomic scope" value="Eukaryota"/>
</dbReference>
<reference evidence="10" key="2">
    <citation type="submission" date="2025-08" db="UniProtKB">
        <authorList>
            <consortium name="Ensembl"/>
        </authorList>
    </citation>
    <scope>IDENTIFICATION</scope>
</reference>
<dbReference type="PROSITE" id="PS50001">
    <property type="entry name" value="SH2"/>
    <property type="match status" value="1"/>
</dbReference>
<accession>H3ATA7</accession>
<keyword evidence="11" id="KW-1185">Reference proteome</keyword>
<dbReference type="PANTHER" id="PTHR10155:SF36">
    <property type="entry name" value="SUPPRESSOR OF CYTOKINE SIGNALING 3"/>
    <property type="match status" value="1"/>
</dbReference>
<dbReference type="GeneID" id="102360670"/>
<dbReference type="InParanoid" id="H3ATA7"/>
<dbReference type="Gene3D" id="3.30.505.10">
    <property type="entry name" value="SH2 domain"/>
    <property type="match status" value="1"/>
</dbReference>
<dbReference type="OMA" id="NLCYIEG"/>
<evidence type="ECO:0000256" key="4">
    <source>
        <dbReference type="ARBA" id="ARBA00022786"/>
    </source>
</evidence>
<dbReference type="RefSeq" id="XP_064415723.1">
    <property type="nucleotide sequence ID" value="XM_064559653.1"/>
</dbReference>
<dbReference type="PANTHER" id="PTHR10155">
    <property type="entry name" value="PHOSPHATIDYLINOSITOL 3-KINASE REGULATORY SUBUNIT"/>
    <property type="match status" value="1"/>
</dbReference>
<dbReference type="GO" id="GO:0009968">
    <property type="term" value="P:negative regulation of signal transduction"/>
    <property type="evidence" value="ECO:0007669"/>
    <property type="project" value="UniProtKB-KW"/>
</dbReference>
<dbReference type="Proteomes" id="UP000008672">
    <property type="component" value="Unassembled WGS sequence"/>
</dbReference>
<dbReference type="GO" id="GO:0035556">
    <property type="term" value="P:intracellular signal transduction"/>
    <property type="evidence" value="ECO:0007669"/>
    <property type="project" value="InterPro"/>
</dbReference>
<evidence type="ECO:0000256" key="5">
    <source>
        <dbReference type="ARBA" id="ARBA00022999"/>
    </source>
</evidence>
<dbReference type="InterPro" id="IPR001496">
    <property type="entry name" value="SOCS_box"/>
</dbReference>
<keyword evidence="4" id="KW-0833">Ubl conjugation pathway</keyword>
<keyword evidence="5 6" id="KW-0727">SH2 domain</keyword>
<dbReference type="GeneTree" id="ENSGT00940000159620"/>
<keyword evidence="3" id="KW-0734">Signal transduction inhibitor</keyword>
<keyword evidence="2" id="KW-0341">Growth regulation</keyword>
<keyword evidence="7" id="KW-0732">Signal</keyword>
<dbReference type="Pfam" id="PF07525">
    <property type="entry name" value="SOCS_box"/>
    <property type="match status" value="1"/>
</dbReference>
<evidence type="ECO:0000259" key="8">
    <source>
        <dbReference type="PROSITE" id="PS50001"/>
    </source>
</evidence>
<dbReference type="OrthoDB" id="6426624at2759"/>
<dbReference type="GO" id="GO:0046935">
    <property type="term" value="F:1-phosphatidylinositol-3-kinase regulator activity"/>
    <property type="evidence" value="ECO:0007669"/>
    <property type="project" value="TreeGrafter"/>
</dbReference>
<evidence type="ECO:0000256" key="2">
    <source>
        <dbReference type="ARBA" id="ARBA00022604"/>
    </source>
</evidence>
<dbReference type="GO" id="GO:0016567">
    <property type="term" value="P:protein ubiquitination"/>
    <property type="evidence" value="ECO:0007669"/>
    <property type="project" value="UniProtKB-UniPathway"/>
</dbReference>
<dbReference type="SUPFAM" id="SSF55550">
    <property type="entry name" value="SH2 domain"/>
    <property type="match status" value="1"/>
</dbReference>